<organism evidence="4 5">
    <name type="scientific">Cannabis sativa</name>
    <name type="common">Hemp</name>
    <name type="synonym">Marijuana</name>
    <dbReference type="NCBI Taxonomy" id="3483"/>
    <lineage>
        <taxon>Eukaryota</taxon>
        <taxon>Viridiplantae</taxon>
        <taxon>Streptophyta</taxon>
        <taxon>Embryophyta</taxon>
        <taxon>Tracheophyta</taxon>
        <taxon>Spermatophyta</taxon>
        <taxon>Magnoliopsida</taxon>
        <taxon>eudicotyledons</taxon>
        <taxon>Gunneridae</taxon>
        <taxon>Pentapetalae</taxon>
        <taxon>rosids</taxon>
        <taxon>fabids</taxon>
        <taxon>Rosales</taxon>
        <taxon>Cannabaceae</taxon>
        <taxon>Cannabis</taxon>
    </lineage>
</organism>
<feature type="compositionally biased region" description="Basic and acidic residues" evidence="1">
    <location>
        <begin position="334"/>
        <end position="346"/>
    </location>
</feature>
<dbReference type="PANTHER" id="PTHR31286:SF180">
    <property type="entry name" value="OS10G0362600 PROTEIN"/>
    <property type="match status" value="1"/>
</dbReference>
<keyword evidence="5" id="KW-1185">Reference proteome</keyword>
<reference evidence="4 5" key="1">
    <citation type="journal article" date="2020" name="bioRxiv">
        <title>Sequence and annotation of 42 cannabis genomes reveals extensive copy number variation in cannabinoid synthesis and pathogen resistance genes.</title>
        <authorList>
            <person name="Mckernan K.J."/>
            <person name="Helbert Y."/>
            <person name="Kane L.T."/>
            <person name="Ebling H."/>
            <person name="Zhang L."/>
            <person name="Liu B."/>
            <person name="Eaton Z."/>
            <person name="Mclaughlin S."/>
            <person name="Kingan S."/>
            <person name="Baybayan P."/>
            <person name="Concepcion G."/>
            <person name="Jordan M."/>
            <person name="Riva A."/>
            <person name="Barbazuk W."/>
            <person name="Harkins T."/>
        </authorList>
    </citation>
    <scope>NUCLEOTIDE SEQUENCE [LARGE SCALE GENOMIC DNA]</scope>
    <source>
        <strain evidence="5">cv. Jamaican Lion 4</strain>
        <tissue evidence="4">Leaf</tissue>
    </source>
</reference>
<dbReference type="InterPro" id="IPR025558">
    <property type="entry name" value="DUF4283"/>
</dbReference>
<proteinExistence type="predicted"/>
<dbReference type="Pfam" id="PF14392">
    <property type="entry name" value="zf-CCHC_4"/>
    <property type="match status" value="1"/>
</dbReference>
<evidence type="ECO:0000256" key="1">
    <source>
        <dbReference type="SAM" id="MobiDB-lite"/>
    </source>
</evidence>
<evidence type="ECO:0000313" key="5">
    <source>
        <dbReference type="Proteomes" id="UP000583929"/>
    </source>
</evidence>
<evidence type="ECO:0000259" key="2">
    <source>
        <dbReference type="Pfam" id="PF14111"/>
    </source>
</evidence>
<protein>
    <recommendedName>
        <fullName evidence="6">DUF4283 domain-containing protein</fullName>
    </recommendedName>
</protein>
<accession>A0A7J6GCE8</accession>
<dbReference type="Pfam" id="PF14111">
    <property type="entry name" value="DUF4283"/>
    <property type="match status" value="1"/>
</dbReference>
<dbReference type="InterPro" id="IPR040256">
    <property type="entry name" value="At4g02000-like"/>
</dbReference>
<dbReference type="EMBL" id="JAATIQ010000125">
    <property type="protein sequence ID" value="KAF4379880.1"/>
    <property type="molecule type" value="Genomic_DNA"/>
</dbReference>
<dbReference type="Proteomes" id="UP000583929">
    <property type="component" value="Unassembled WGS sequence"/>
</dbReference>
<dbReference type="InterPro" id="IPR025836">
    <property type="entry name" value="Zn_knuckle_CX2CX4HX4C"/>
</dbReference>
<comment type="caution">
    <text evidence="4">The sequence shown here is derived from an EMBL/GenBank/DDBJ whole genome shotgun (WGS) entry which is preliminary data.</text>
</comment>
<feature type="domain" description="DUF4283" evidence="2">
    <location>
        <begin position="40"/>
        <end position="118"/>
    </location>
</feature>
<gene>
    <name evidence="4" type="ORF">G4B88_021013</name>
</gene>
<feature type="region of interest" description="Disordered" evidence="1">
    <location>
        <begin position="488"/>
        <end position="564"/>
    </location>
</feature>
<sequence>MDPADICEVFEDAVQINQDDITFSLNPGEVDEPQEENKVLLGKIISRYKLGKGAIQGSPKLSWNAIRGWKWKEIEDGLLQFTFANRNDAMNVLARRPWFVCGALLVIMPWPAWLTPTEVRFDKTPIWVNVESIPPFYWNLSNLKELATKASPVFDLPHGIEDVVGMSTLRFRATIDLNKPIFPGFFLKRQKLKDLWLQYKYEKLPKLCFKCGLFTHDQSVCFKAPTVIKDGNGNFFPMFGIWLKKDAQEKIVTDVDAENGDKEDEEVITQLSLVCLPGIGEVAPLGNNSKAVLIKDLIEAAAEYSARKAPKGAEMRKGNRGPNHFKEASGTTESTEKEKGKQKETKSICPPSEINQTETSLHTHFVDSVCDKDAMKDRSNEDPEGGLSIPYRASPLGSQAQVVKWPSLDCWAIPKARELYMGALTNSESKNISKAQEREKPLMGLYYVQIMNPHLLIQNRRKMEGAHLMSKITRCKGDQCEKEKDVLTMPIEPESFSTGSTPDERTNKRRGRPRKQGTPELEGNATPKRIGRPPKDHKGLSTTPKSGPWSLLDVRGSLQDIQCY</sequence>
<dbReference type="PANTHER" id="PTHR31286">
    <property type="entry name" value="GLYCINE-RICH CELL WALL STRUCTURAL PROTEIN 1.8-LIKE"/>
    <property type="match status" value="1"/>
</dbReference>
<feature type="domain" description="Zinc knuckle CX2CX4HX4C" evidence="3">
    <location>
        <begin position="189"/>
        <end position="221"/>
    </location>
</feature>
<evidence type="ECO:0008006" key="6">
    <source>
        <dbReference type="Google" id="ProtNLM"/>
    </source>
</evidence>
<name>A0A7J6GCE8_CANSA</name>
<evidence type="ECO:0000259" key="3">
    <source>
        <dbReference type="Pfam" id="PF14392"/>
    </source>
</evidence>
<dbReference type="AlphaFoldDB" id="A0A7J6GCE8"/>
<evidence type="ECO:0000313" key="4">
    <source>
        <dbReference type="EMBL" id="KAF4379880.1"/>
    </source>
</evidence>
<feature type="region of interest" description="Disordered" evidence="1">
    <location>
        <begin position="308"/>
        <end position="353"/>
    </location>
</feature>